<feature type="non-terminal residue" evidence="1">
    <location>
        <position position="121"/>
    </location>
</feature>
<dbReference type="Proteomes" id="UP001151582">
    <property type="component" value="Unassembled WGS sequence"/>
</dbReference>
<name>A0A9W8ATH5_9FUNG</name>
<comment type="caution">
    <text evidence="1">The sequence shown here is derived from an EMBL/GenBank/DDBJ whole genome shotgun (WGS) entry which is preliminary data.</text>
</comment>
<gene>
    <name evidence="1" type="ORF">H4R34_006437</name>
</gene>
<sequence>LGSTEPNTASGRKVLNILDDGIKSLEQNECPSEKFWFNFLKESVEHLKVDTLGAQWFAVAISWRHYLQAQGDHPISLPNPPAAQTIRPIVHSLEEALVEKEADVSGKILSAAPDTNALLEA</sequence>
<feature type="non-terminal residue" evidence="1">
    <location>
        <position position="1"/>
    </location>
</feature>
<evidence type="ECO:0000313" key="2">
    <source>
        <dbReference type="Proteomes" id="UP001151582"/>
    </source>
</evidence>
<evidence type="ECO:0000313" key="1">
    <source>
        <dbReference type="EMBL" id="KAJ1967029.1"/>
    </source>
</evidence>
<accession>A0A9W8ATH5</accession>
<dbReference type="AlphaFoldDB" id="A0A9W8ATH5"/>
<dbReference type="EMBL" id="JANBQB010002440">
    <property type="protein sequence ID" value="KAJ1967029.1"/>
    <property type="molecule type" value="Genomic_DNA"/>
</dbReference>
<organism evidence="1 2">
    <name type="scientific">Dimargaris verticillata</name>
    <dbReference type="NCBI Taxonomy" id="2761393"/>
    <lineage>
        <taxon>Eukaryota</taxon>
        <taxon>Fungi</taxon>
        <taxon>Fungi incertae sedis</taxon>
        <taxon>Zoopagomycota</taxon>
        <taxon>Kickxellomycotina</taxon>
        <taxon>Dimargaritomycetes</taxon>
        <taxon>Dimargaritales</taxon>
        <taxon>Dimargaritaceae</taxon>
        <taxon>Dimargaris</taxon>
    </lineage>
</organism>
<proteinExistence type="predicted"/>
<protein>
    <submittedName>
        <fullName evidence="1">Uncharacterized protein</fullName>
    </submittedName>
</protein>
<reference evidence="1" key="1">
    <citation type="submission" date="2022-07" db="EMBL/GenBank/DDBJ databases">
        <title>Phylogenomic reconstructions and comparative analyses of Kickxellomycotina fungi.</title>
        <authorList>
            <person name="Reynolds N.K."/>
            <person name="Stajich J.E."/>
            <person name="Barry K."/>
            <person name="Grigoriev I.V."/>
            <person name="Crous P."/>
            <person name="Smith M.E."/>
        </authorList>
    </citation>
    <scope>NUCLEOTIDE SEQUENCE</scope>
    <source>
        <strain evidence="1">RSA 567</strain>
    </source>
</reference>
<keyword evidence="2" id="KW-1185">Reference proteome</keyword>